<accession>A0A1W1WQ23</accession>
<sequence length="727" mass="86853">MKPFITFTKERYKLYRNYFFFTLSDFIYKLHQKYFHLKEISSYETEAILAYIIQTLSLQHFDYLDENSKSLKDLVSFLISVKRNELHIDDFEFESTKKSELKKILYAYNDFLNRHNLADLGDIEKNVYNLTKEKKIVIIADQFENDNIHFFTSRLQKKIFDNLDKEFADIKIEPSLQNHYLVPSFNSFDEVKNALKIVRDLIENGENIEDIKIVASDIDEYYPLFKALFDEYGLIGYSTKGEKLKDLICINNQIAKAKYEALKTEAAQLKKRLEHYGIKRKNILKDLLEDRRVLIKNNGIEITETNQIYVYSNIKHLIFVGADITHFPPKREKNIFYVKDYETKFFANSLYRSAIDIYEHMKRISTNLYVLYSQYQGKTKRVLSFIIDKNLPTYRAKTKADIEQIKENKRVTIECMENFLKDLDSQQLDEYNGKNVGNFQVNALSASRINEYLKCPRIYFYKNILHLKAPIEESKEMEVTVQGMIMHKAFEAIVNYIKNEKCDIQEIKDLKKDFAQKAYQEILAQEELEENIYTKLYFQKLLDILDNFIIYLVEDWKDKNRYKNSYMEEHFYLDEKLKISDEKNYFIKGVIDRIDVNDEVEIFDYKSKKTDKLDYDKIEEIIEIKDVQLGLYTYWVKQKYQKSVTSSLITFNTNNIYVKFATLRECDAPKISRGKSQFACYNDEYEKRLKETIFNTKQNIENGNFVYNDSNEDVCKWCDYEVMCKRY</sequence>
<keyword evidence="1" id="KW-0175">Coiled coil</keyword>
<gene>
    <name evidence="3" type="ORF">SAMN05660197_0166</name>
</gene>
<dbReference type="RefSeq" id="WP_084274704.1">
    <property type="nucleotide sequence ID" value="NZ_AP026671.1"/>
</dbReference>
<organism evidence="3 4">
    <name type="scientific">Nitratiruptor tergarcus DSM 16512</name>
    <dbReference type="NCBI Taxonomy" id="1069081"/>
    <lineage>
        <taxon>Bacteria</taxon>
        <taxon>Pseudomonadati</taxon>
        <taxon>Campylobacterota</taxon>
        <taxon>Epsilonproteobacteria</taxon>
        <taxon>Nautiliales</taxon>
        <taxon>Nitratiruptoraceae</taxon>
        <taxon>Nitratiruptor</taxon>
    </lineage>
</organism>
<protein>
    <submittedName>
        <fullName evidence="3">PD-(D/E)XK nuclease superfamily protein</fullName>
    </submittedName>
</protein>
<dbReference type="Proteomes" id="UP000192602">
    <property type="component" value="Unassembled WGS sequence"/>
</dbReference>
<reference evidence="4" key="1">
    <citation type="submission" date="2017-04" db="EMBL/GenBank/DDBJ databases">
        <authorList>
            <person name="Varghese N."/>
            <person name="Submissions S."/>
        </authorList>
    </citation>
    <scope>NUCLEOTIDE SEQUENCE [LARGE SCALE GENOMIC DNA]</scope>
    <source>
        <strain evidence="4">DSM 16512</strain>
    </source>
</reference>
<keyword evidence="4" id="KW-1185">Reference proteome</keyword>
<proteinExistence type="predicted"/>
<evidence type="ECO:0000256" key="1">
    <source>
        <dbReference type="SAM" id="Coils"/>
    </source>
</evidence>
<dbReference type="AlphaFoldDB" id="A0A1W1WQ23"/>
<feature type="domain" description="PD-(D/E)XK endonuclease-like" evidence="2">
    <location>
        <begin position="444"/>
        <end position="725"/>
    </location>
</feature>
<dbReference type="Gene3D" id="3.90.320.10">
    <property type="match status" value="1"/>
</dbReference>
<dbReference type="STRING" id="1069081.SAMN05660197_0166"/>
<feature type="coiled-coil region" evidence="1">
    <location>
        <begin position="252"/>
        <end position="279"/>
    </location>
</feature>
<evidence type="ECO:0000313" key="3">
    <source>
        <dbReference type="EMBL" id="SMC08414.1"/>
    </source>
</evidence>
<name>A0A1W1WQ23_9BACT</name>
<evidence type="ECO:0000313" key="4">
    <source>
        <dbReference type="Proteomes" id="UP000192602"/>
    </source>
</evidence>
<evidence type="ECO:0000259" key="2">
    <source>
        <dbReference type="Pfam" id="PF12705"/>
    </source>
</evidence>
<dbReference type="InterPro" id="IPR038726">
    <property type="entry name" value="PDDEXK_AddAB-type"/>
</dbReference>
<dbReference type="Pfam" id="PF12705">
    <property type="entry name" value="PDDEXK_1"/>
    <property type="match status" value="1"/>
</dbReference>
<dbReference type="InterPro" id="IPR011604">
    <property type="entry name" value="PDDEXK-like_dom_sf"/>
</dbReference>
<dbReference type="OrthoDB" id="5368447at2"/>
<dbReference type="EMBL" id="FWWZ01000001">
    <property type="protein sequence ID" value="SMC08414.1"/>
    <property type="molecule type" value="Genomic_DNA"/>
</dbReference>